<dbReference type="InterPro" id="IPR007750">
    <property type="entry name" value="DUF674"/>
</dbReference>
<accession>A0A2P6SJR5</accession>
<dbReference type="AlphaFoldDB" id="A0A2P6SJR5"/>
<gene>
    <name evidence="1" type="ORF">RchiOBHm_Chr1g0364541</name>
</gene>
<protein>
    <recommendedName>
        <fullName evidence="3">DUF674 family protein</fullName>
    </recommendedName>
</protein>
<dbReference type="Proteomes" id="UP000238479">
    <property type="component" value="Chromosome 1"/>
</dbReference>
<evidence type="ECO:0000313" key="1">
    <source>
        <dbReference type="EMBL" id="PRQ58922.1"/>
    </source>
</evidence>
<reference evidence="1 2" key="1">
    <citation type="journal article" date="2018" name="Nat. Genet.">
        <title>The Rosa genome provides new insights in the design of modern roses.</title>
        <authorList>
            <person name="Bendahmane M."/>
        </authorList>
    </citation>
    <scope>NUCLEOTIDE SEQUENCE [LARGE SCALE GENOMIC DNA]</scope>
    <source>
        <strain evidence="2">cv. Old Blush</strain>
    </source>
</reference>
<evidence type="ECO:0000313" key="2">
    <source>
        <dbReference type="Proteomes" id="UP000238479"/>
    </source>
</evidence>
<dbReference type="EMBL" id="PDCK01000039">
    <property type="protein sequence ID" value="PRQ58922.1"/>
    <property type="molecule type" value="Genomic_DNA"/>
</dbReference>
<sequence length="98" mass="10868">MSSSSKSLEPQVEKTDQTNLKLHFLYDIKKRKIVMAESSANLVDILFGFLGFPISSLSKLEVGAMPQICKSLASLEGDIIQPGFNNSEFFELKPTREG</sequence>
<comment type="caution">
    <text evidence="1">The sequence shown here is derived from an EMBL/GenBank/DDBJ whole genome shotgun (WGS) entry which is preliminary data.</text>
</comment>
<keyword evidence="2" id="KW-1185">Reference proteome</keyword>
<name>A0A2P6SJR5_ROSCH</name>
<dbReference type="Pfam" id="PF05056">
    <property type="entry name" value="DUF674"/>
    <property type="match status" value="1"/>
</dbReference>
<organism evidence="1 2">
    <name type="scientific">Rosa chinensis</name>
    <name type="common">China rose</name>
    <dbReference type="NCBI Taxonomy" id="74649"/>
    <lineage>
        <taxon>Eukaryota</taxon>
        <taxon>Viridiplantae</taxon>
        <taxon>Streptophyta</taxon>
        <taxon>Embryophyta</taxon>
        <taxon>Tracheophyta</taxon>
        <taxon>Spermatophyta</taxon>
        <taxon>Magnoliopsida</taxon>
        <taxon>eudicotyledons</taxon>
        <taxon>Gunneridae</taxon>
        <taxon>Pentapetalae</taxon>
        <taxon>rosids</taxon>
        <taxon>fabids</taxon>
        <taxon>Rosales</taxon>
        <taxon>Rosaceae</taxon>
        <taxon>Rosoideae</taxon>
        <taxon>Rosoideae incertae sedis</taxon>
        <taxon>Rosa</taxon>
    </lineage>
</organism>
<evidence type="ECO:0008006" key="3">
    <source>
        <dbReference type="Google" id="ProtNLM"/>
    </source>
</evidence>
<proteinExistence type="predicted"/>
<dbReference type="Gramene" id="PRQ58922">
    <property type="protein sequence ID" value="PRQ58922"/>
    <property type="gene ID" value="RchiOBHm_Chr1g0364541"/>
</dbReference>